<dbReference type="PANTHER" id="PTHR11933:SF5">
    <property type="entry name" value="MITOCHONDRIAL TRNA-SPECIFIC 2-THIOURIDYLASE 1"/>
    <property type="match status" value="1"/>
</dbReference>
<dbReference type="RefSeq" id="WP_016483251.1">
    <property type="nucleotide sequence ID" value="NC_021487.1"/>
</dbReference>
<feature type="active site" description="Cysteine persulfide intermediate" evidence="10">
    <location>
        <position position="202"/>
    </location>
</feature>
<keyword evidence="14" id="KW-1185">Reference proteome</keyword>
<accession>S0EYV2</accession>
<protein>
    <recommendedName>
        <fullName evidence="10">tRNA-specific 2-thiouridylase MnmA</fullName>
        <ecNumber evidence="10">2.8.1.13</ecNumber>
    </recommendedName>
</protein>
<reference evidence="14" key="1">
    <citation type="submission" date="2013-03" db="EMBL/GenBank/DDBJ databases">
        <title>Genome sequence of Chthonomonas calidirosea, the first sequenced genome from the Armatimonadetes phylum (formally candidate division OP10).</title>
        <authorList>
            <person name="Lee K.C.Y."/>
            <person name="Morgan X.C."/>
            <person name="Dunfield P.F."/>
            <person name="Tamas I."/>
            <person name="Houghton K.M."/>
            <person name="Vyssotski M."/>
            <person name="Ryan J.L.J."/>
            <person name="Lagutin K."/>
            <person name="McDonald I.R."/>
            <person name="Stott M.B."/>
        </authorList>
    </citation>
    <scope>NUCLEOTIDE SEQUENCE [LARGE SCALE GENOMIC DNA]</scope>
    <source>
        <strain evidence="14">DSM 23976 / ICMP 18418 / T49</strain>
    </source>
</reference>
<dbReference type="FunFam" id="3.40.50.620:FF:000115">
    <property type="entry name" value="tRNA-specific 2-thiouridylase MnmA"/>
    <property type="match status" value="1"/>
</dbReference>
<keyword evidence="7" id="KW-1015">Disulfide bond</keyword>
<keyword evidence="2 10" id="KW-0808">Transferase</keyword>
<evidence type="ECO:0000256" key="6">
    <source>
        <dbReference type="ARBA" id="ARBA00022884"/>
    </source>
</evidence>
<sequence>MSKGVVVAAMSGGVDSAVAAALLKQEGYEVIGITLQIWQEHSEQGKYGGCCSLGAVEDARRAAAKIGIPHYVLNFRDYFANKVIDRFIAEYQQGRTPNPCVECNRSVKFEELLRQAEQLGADYLATGHYARVRFNERTGRYELLRARDESKDQSYALYTMRQEALAKTLLPLGHIVSKQETRRIARELGLPLANKPDSQEICFVPKEGYIAFLKEKAPSVLRPGPIVDTSGRKIGEHPGVAFYTIGQRKRLPAGQKEPLFVVALDADTNTVIVGRDSELYAEGLLVEECCWIALAEPPQKPLVTQVKIRYNGHAVPASIVAGREEGTVEGWFEQAQRAVTPGQSAVFYGGEGEDAGQVVLGGGIIRCARYQRP</sequence>
<dbReference type="GO" id="GO:0000049">
    <property type="term" value="F:tRNA binding"/>
    <property type="evidence" value="ECO:0007669"/>
    <property type="project" value="UniProtKB-KW"/>
</dbReference>
<dbReference type="AlphaFoldDB" id="S0EYV2"/>
<feature type="region of interest" description="Interaction with tRNA" evidence="10">
    <location>
        <begin position="309"/>
        <end position="310"/>
    </location>
</feature>
<dbReference type="InterPro" id="IPR014729">
    <property type="entry name" value="Rossmann-like_a/b/a_fold"/>
</dbReference>
<keyword evidence="13" id="KW-0489">Methyltransferase</keyword>
<dbReference type="Gene3D" id="2.30.30.280">
    <property type="entry name" value="Adenine nucleotide alpha hydrolases-like domains"/>
    <property type="match status" value="1"/>
</dbReference>
<dbReference type="PANTHER" id="PTHR11933">
    <property type="entry name" value="TRNA 5-METHYLAMINOMETHYL-2-THIOURIDYLATE -METHYLTRANSFERASE"/>
    <property type="match status" value="1"/>
</dbReference>
<proteinExistence type="inferred from homology"/>
<keyword evidence="10" id="KW-0963">Cytoplasm</keyword>
<feature type="binding site" evidence="10">
    <location>
        <begin position="9"/>
        <end position="16"/>
    </location>
    <ligand>
        <name>ATP</name>
        <dbReference type="ChEBI" id="CHEBI:30616"/>
    </ligand>
</feature>
<feature type="active site" description="Nucleophile" evidence="10">
    <location>
        <position position="103"/>
    </location>
</feature>
<comment type="catalytic activity">
    <reaction evidence="8 10">
        <text>S-sulfanyl-L-cysteinyl-[protein] + uridine(34) in tRNA + AH2 + ATP = 2-thiouridine(34) in tRNA + L-cysteinyl-[protein] + A + AMP + diphosphate + H(+)</text>
        <dbReference type="Rhea" id="RHEA:47032"/>
        <dbReference type="Rhea" id="RHEA-COMP:10131"/>
        <dbReference type="Rhea" id="RHEA-COMP:11726"/>
        <dbReference type="Rhea" id="RHEA-COMP:11727"/>
        <dbReference type="Rhea" id="RHEA-COMP:11728"/>
        <dbReference type="ChEBI" id="CHEBI:13193"/>
        <dbReference type="ChEBI" id="CHEBI:15378"/>
        <dbReference type="ChEBI" id="CHEBI:17499"/>
        <dbReference type="ChEBI" id="CHEBI:29950"/>
        <dbReference type="ChEBI" id="CHEBI:30616"/>
        <dbReference type="ChEBI" id="CHEBI:33019"/>
        <dbReference type="ChEBI" id="CHEBI:61963"/>
        <dbReference type="ChEBI" id="CHEBI:65315"/>
        <dbReference type="ChEBI" id="CHEBI:87170"/>
        <dbReference type="ChEBI" id="CHEBI:456215"/>
        <dbReference type="EC" id="2.8.1.13"/>
    </reaction>
</comment>
<dbReference type="FunCoup" id="S0EYV2">
    <property type="interactions" value="415"/>
</dbReference>
<dbReference type="GO" id="GO:0032259">
    <property type="term" value="P:methylation"/>
    <property type="evidence" value="ECO:0007669"/>
    <property type="project" value="UniProtKB-KW"/>
</dbReference>
<evidence type="ECO:0000256" key="1">
    <source>
        <dbReference type="ARBA" id="ARBA00022555"/>
    </source>
</evidence>
<dbReference type="InterPro" id="IPR004506">
    <property type="entry name" value="MnmA-like"/>
</dbReference>
<evidence type="ECO:0000256" key="5">
    <source>
        <dbReference type="ARBA" id="ARBA00022840"/>
    </source>
</evidence>
<dbReference type="GO" id="GO:0002143">
    <property type="term" value="P:tRNA wobble position uridine thiolation"/>
    <property type="evidence" value="ECO:0007669"/>
    <property type="project" value="TreeGrafter"/>
</dbReference>
<dbReference type="NCBIfam" id="TIGR00420">
    <property type="entry name" value="trmU"/>
    <property type="match status" value="1"/>
</dbReference>
<dbReference type="Gene3D" id="3.40.50.620">
    <property type="entry name" value="HUPs"/>
    <property type="match status" value="1"/>
</dbReference>
<dbReference type="InParanoid" id="S0EYV2"/>
<evidence type="ECO:0000259" key="12">
    <source>
        <dbReference type="Pfam" id="PF20259"/>
    </source>
</evidence>
<dbReference type="GO" id="GO:0008168">
    <property type="term" value="F:methyltransferase activity"/>
    <property type="evidence" value="ECO:0007669"/>
    <property type="project" value="UniProtKB-KW"/>
</dbReference>
<dbReference type="eggNOG" id="COG0482">
    <property type="taxonomic scope" value="Bacteria"/>
</dbReference>
<keyword evidence="1 10" id="KW-0820">tRNA-binding</keyword>
<dbReference type="GO" id="GO:0005737">
    <property type="term" value="C:cytoplasm"/>
    <property type="evidence" value="ECO:0007669"/>
    <property type="project" value="UniProtKB-SubCell"/>
</dbReference>
<dbReference type="STRING" id="454171.CP488_02176"/>
<feature type="domain" description="tRNA-specific 2-thiouridylase MnmA-like central" evidence="12">
    <location>
        <begin position="212"/>
        <end position="275"/>
    </location>
</feature>
<dbReference type="Pfam" id="PF20259">
    <property type="entry name" value="tRNA_Me_trans_M"/>
    <property type="match status" value="1"/>
</dbReference>
<dbReference type="GO" id="GO:0005524">
    <property type="term" value="F:ATP binding"/>
    <property type="evidence" value="ECO:0007669"/>
    <property type="project" value="UniProtKB-KW"/>
</dbReference>
<evidence type="ECO:0000256" key="7">
    <source>
        <dbReference type="ARBA" id="ARBA00023157"/>
    </source>
</evidence>
<evidence type="ECO:0000259" key="11">
    <source>
        <dbReference type="Pfam" id="PF20258"/>
    </source>
</evidence>
<keyword evidence="4 10" id="KW-0547">Nucleotide-binding</keyword>
<dbReference type="GO" id="GO:0103016">
    <property type="term" value="F:tRNA-uridine 2-sulfurtransferase activity"/>
    <property type="evidence" value="ECO:0007669"/>
    <property type="project" value="UniProtKB-EC"/>
</dbReference>
<comment type="function">
    <text evidence="9 10">Catalyzes the 2-thiolation of uridine at the wobble position (U34) of tRNA, leading to the formation of s(2)U34.</text>
</comment>
<evidence type="ECO:0000256" key="2">
    <source>
        <dbReference type="ARBA" id="ARBA00022679"/>
    </source>
</evidence>
<evidence type="ECO:0000256" key="8">
    <source>
        <dbReference type="ARBA" id="ARBA00051542"/>
    </source>
</evidence>
<dbReference type="SUPFAM" id="SSF52402">
    <property type="entry name" value="Adenine nucleotide alpha hydrolases-like"/>
    <property type="match status" value="1"/>
</dbReference>
<organism evidence="13 14">
    <name type="scientific">Chthonomonas calidirosea (strain DSM 23976 / ICMP 18418 / T49)</name>
    <dbReference type="NCBI Taxonomy" id="1303518"/>
    <lineage>
        <taxon>Bacteria</taxon>
        <taxon>Bacillati</taxon>
        <taxon>Armatimonadota</taxon>
        <taxon>Chthonomonadia</taxon>
        <taxon>Chthonomonadales</taxon>
        <taxon>Chthonomonadaceae</taxon>
        <taxon>Chthonomonas</taxon>
    </lineage>
</organism>
<feature type="site" description="Interaction with tRNA" evidence="10">
    <location>
        <position position="343"/>
    </location>
</feature>
<feature type="domain" description="tRNA-specific 2-thiouridylase MnmA-like C-terminal" evidence="11">
    <location>
        <begin position="283"/>
        <end position="365"/>
    </location>
</feature>
<evidence type="ECO:0000256" key="9">
    <source>
        <dbReference type="ARBA" id="ARBA00056575"/>
    </source>
</evidence>
<comment type="caution">
    <text evidence="10">Lacks conserved residue(s) required for the propagation of feature annotation.</text>
</comment>
<keyword evidence="6 10" id="KW-0694">RNA-binding</keyword>
<dbReference type="EMBL" id="HF951689">
    <property type="protein sequence ID" value="CCW35726.1"/>
    <property type="molecule type" value="Genomic_DNA"/>
</dbReference>
<comment type="subcellular location">
    <subcellularLocation>
        <location evidence="10">Cytoplasm</location>
    </subcellularLocation>
</comment>
<keyword evidence="3 10" id="KW-0819">tRNA processing</keyword>
<dbReference type="FunFam" id="2.30.30.280:FF:000001">
    <property type="entry name" value="tRNA-specific 2-thiouridylase MnmA"/>
    <property type="match status" value="1"/>
</dbReference>
<dbReference type="InterPro" id="IPR023382">
    <property type="entry name" value="MnmA-like_central_sf"/>
</dbReference>
<dbReference type="KEGG" id="ccz:CCALI_01918"/>
<evidence type="ECO:0000256" key="10">
    <source>
        <dbReference type="HAMAP-Rule" id="MF_00144"/>
    </source>
</evidence>
<name>S0EYV2_CHTCT</name>
<feature type="binding site" evidence="10">
    <location>
        <position position="35"/>
    </location>
    <ligand>
        <name>ATP</name>
        <dbReference type="ChEBI" id="CHEBI:30616"/>
    </ligand>
</feature>
<dbReference type="EC" id="2.8.1.13" evidence="10"/>
<dbReference type="HAMAP" id="MF_00144">
    <property type="entry name" value="tRNA_thiouridyl_MnmA"/>
    <property type="match status" value="1"/>
</dbReference>
<dbReference type="InterPro" id="IPR046885">
    <property type="entry name" value="MnmA-like_C"/>
</dbReference>
<feature type="region of interest" description="Interaction with tRNA" evidence="10">
    <location>
        <begin position="151"/>
        <end position="153"/>
    </location>
</feature>
<dbReference type="Pfam" id="PF03054">
    <property type="entry name" value="tRNA_Me_trans"/>
    <property type="match status" value="1"/>
</dbReference>
<dbReference type="InterPro" id="IPR046884">
    <property type="entry name" value="MnmA-like_central"/>
</dbReference>
<comment type="similarity">
    <text evidence="10">Belongs to the MnmA/TRMU family.</text>
</comment>
<dbReference type="Gene3D" id="2.40.30.10">
    <property type="entry name" value="Translation factors"/>
    <property type="match status" value="1"/>
</dbReference>
<feature type="site" description="Interaction with tRNA" evidence="10">
    <location>
        <position position="128"/>
    </location>
</feature>
<evidence type="ECO:0000313" key="14">
    <source>
        <dbReference type="Proteomes" id="UP000014227"/>
    </source>
</evidence>
<keyword evidence="5 10" id="KW-0067">ATP-binding</keyword>
<dbReference type="Pfam" id="PF20258">
    <property type="entry name" value="tRNA_Me_trans_C"/>
    <property type="match status" value="1"/>
</dbReference>
<dbReference type="CDD" id="cd01998">
    <property type="entry name" value="MnmA_TRMU-like"/>
    <property type="match status" value="1"/>
</dbReference>
<dbReference type="PATRIC" id="fig|1303518.3.peg.1974"/>
<evidence type="ECO:0000256" key="3">
    <source>
        <dbReference type="ARBA" id="ARBA00022694"/>
    </source>
</evidence>
<dbReference type="Proteomes" id="UP000014227">
    <property type="component" value="Chromosome I"/>
</dbReference>
<evidence type="ECO:0000313" key="13">
    <source>
        <dbReference type="EMBL" id="CCW35726.1"/>
    </source>
</evidence>
<gene>
    <name evidence="10" type="primary">mnmA</name>
    <name evidence="13" type="ORF">CCALI_01918</name>
</gene>
<feature type="binding site" evidence="10">
    <location>
        <position position="127"/>
    </location>
    <ligand>
        <name>ATP</name>
        <dbReference type="ChEBI" id="CHEBI:30616"/>
    </ligand>
</feature>
<dbReference type="NCBIfam" id="NF001138">
    <property type="entry name" value="PRK00143.1"/>
    <property type="match status" value="1"/>
</dbReference>
<dbReference type="HOGENOM" id="CLU_035188_0_0_0"/>
<evidence type="ECO:0000256" key="4">
    <source>
        <dbReference type="ARBA" id="ARBA00022741"/>
    </source>
</evidence>